<organism evidence="3 4">
    <name type="scientific">Thioalkalivibrio halophilus</name>
    <dbReference type="NCBI Taxonomy" id="252474"/>
    <lineage>
        <taxon>Bacteria</taxon>
        <taxon>Pseudomonadati</taxon>
        <taxon>Pseudomonadota</taxon>
        <taxon>Gammaproteobacteria</taxon>
        <taxon>Chromatiales</taxon>
        <taxon>Ectothiorhodospiraceae</taxon>
        <taxon>Thioalkalivibrio</taxon>
    </lineage>
</organism>
<feature type="compositionally biased region" description="Gly residues" evidence="1">
    <location>
        <begin position="29"/>
        <end position="38"/>
    </location>
</feature>
<reference evidence="3 4" key="1">
    <citation type="submission" date="2017-02" db="EMBL/GenBank/DDBJ databases">
        <title>Genomic diversity within the haloalkaliphilic genus Thioalkalivibrio.</title>
        <authorList>
            <person name="Ahn A.-C."/>
            <person name="Meier-Kolthoff J."/>
            <person name="Overmars L."/>
            <person name="Richter M."/>
            <person name="Woyke T."/>
            <person name="Sorokin D.Y."/>
            <person name="Muyzer G."/>
        </authorList>
    </citation>
    <scope>NUCLEOTIDE SEQUENCE [LARGE SCALE GENOMIC DNA]</scope>
    <source>
        <strain evidence="3 4">HL17</strain>
    </source>
</reference>
<evidence type="ECO:0000256" key="2">
    <source>
        <dbReference type="SAM" id="SignalP"/>
    </source>
</evidence>
<feature type="compositionally biased region" description="Low complexity" evidence="1">
    <location>
        <begin position="51"/>
        <end position="60"/>
    </location>
</feature>
<dbReference type="RefSeq" id="WP_018947668.1">
    <property type="nucleotide sequence ID" value="NZ_MUZR01000023.1"/>
</dbReference>
<dbReference type="EMBL" id="MUZR01000023">
    <property type="protein sequence ID" value="OOC10151.1"/>
    <property type="molecule type" value="Genomic_DNA"/>
</dbReference>
<dbReference type="OrthoDB" id="5787057at2"/>
<comment type="caution">
    <text evidence="3">The sequence shown here is derived from an EMBL/GenBank/DDBJ whole genome shotgun (WGS) entry which is preliminary data.</text>
</comment>
<feature type="chain" id="PRO_5010734072" description="Zinc resistance-associated protein" evidence="2">
    <location>
        <begin position="27"/>
        <end position="197"/>
    </location>
</feature>
<feature type="region of interest" description="Disordered" evidence="1">
    <location>
        <begin position="51"/>
        <end position="70"/>
    </location>
</feature>
<keyword evidence="2" id="KW-0732">Signal</keyword>
<feature type="compositionally biased region" description="Low complexity" evidence="1">
    <location>
        <begin position="123"/>
        <end position="135"/>
    </location>
</feature>
<evidence type="ECO:0000256" key="1">
    <source>
        <dbReference type="SAM" id="MobiDB-lite"/>
    </source>
</evidence>
<dbReference type="AlphaFoldDB" id="A0A1V2ZYM7"/>
<feature type="compositionally biased region" description="Basic and acidic residues" evidence="1">
    <location>
        <begin position="101"/>
        <end position="114"/>
    </location>
</feature>
<evidence type="ECO:0000313" key="3">
    <source>
        <dbReference type="EMBL" id="OOC10151.1"/>
    </source>
</evidence>
<accession>A0A1V2ZYM7</accession>
<dbReference type="Proteomes" id="UP000189177">
    <property type="component" value="Unassembled WGS sequence"/>
</dbReference>
<proteinExistence type="predicted"/>
<feature type="compositionally biased region" description="Basic and acidic residues" evidence="1">
    <location>
        <begin position="83"/>
        <end position="93"/>
    </location>
</feature>
<feature type="signal peptide" evidence="2">
    <location>
        <begin position="1"/>
        <end position="26"/>
    </location>
</feature>
<feature type="region of interest" description="Disordered" evidence="1">
    <location>
        <begin position="26"/>
        <end position="45"/>
    </location>
</feature>
<sequence>MQKHSRSIIGLTAAAVLALASGMAHAQGMGQGMGGQQQQGGPQVEMQELQQTLAQTQQQAIENNPELERKGEELEELVLDKMEAAGFEPRSDLDTLESAEEGLRDPDLSAEERQQLIQSEDVQQAQRNLQEAQQAVAEDPEILDAQESLREDLMSAMRAENADIDDVIERMEALQQEMMQQQQPGGGGGAPGMAPQQ</sequence>
<gene>
    <name evidence="3" type="ORF">B1A74_07575</name>
</gene>
<evidence type="ECO:0000313" key="4">
    <source>
        <dbReference type="Proteomes" id="UP000189177"/>
    </source>
</evidence>
<protein>
    <recommendedName>
        <fullName evidence="5">Zinc resistance-associated protein</fullName>
    </recommendedName>
</protein>
<name>A0A1V2ZYM7_9GAMM</name>
<feature type="region of interest" description="Disordered" evidence="1">
    <location>
        <begin position="177"/>
        <end position="197"/>
    </location>
</feature>
<keyword evidence="4" id="KW-1185">Reference proteome</keyword>
<evidence type="ECO:0008006" key="5">
    <source>
        <dbReference type="Google" id="ProtNLM"/>
    </source>
</evidence>
<feature type="region of interest" description="Disordered" evidence="1">
    <location>
        <begin position="83"/>
        <end position="142"/>
    </location>
</feature>